<sequence>MLTSSPLVKLLKALSREDPERVARCKEVIQDLLELGDYHCVSIEEIALALDKLDDLEN</sequence>
<reference evidence="1" key="1">
    <citation type="journal article" date="2015" name="Nature">
        <title>Complex archaea that bridge the gap between prokaryotes and eukaryotes.</title>
        <authorList>
            <person name="Spang A."/>
            <person name="Saw J.H."/>
            <person name="Jorgensen S.L."/>
            <person name="Zaremba-Niedzwiedzka K."/>
            <person name="Martijn J."/>
            <person name="Lind A.E."/>
            <person name="van Eijk R."/>
            <person name="Schleper C."/>
            <person name="Guy L."/>
            <person name="Ettema T.J."/>
        </authorList>
    </citation>
    <scope>NUCLEOTIDE SEQUENCE</scope>
</reference>
<evidence type="ECO:0000313" key="1">
    <source>
        <dbReference type="EMBL" id="KKM25176.1"/>
    </source>
</evidence>
<protein>
    <submittedName>
        <fullName evidence="1">Uncharacterized protein</fullName>
    </submittedName>
</protein>
<organism evidence="1">
    <name type="scientific">marine sediment metagenome</name>
    <dbReference type="NCBI Taxonomy" id="412755"/>
    <lineage>
        <taxon>unclassified sequences</taxon>
        <taxon>metagenomes</taxon>
        <taxon>ecological metagenomes</taxon>
    </lineage>
</organism>
<comment type="caution">
    <text evidence="1">The sequence shown here is derived from an EMBL/GenBank/DDBJ whole genome shotgun (WGS) entry which is preliminary data.</text>
</comment>
<dbReference type="AlphaFoldDB" id="A0A0F9IC30"/>
<proteinExistence type="predicted"/>
<dbReference type="EMBL" id="LAZR01012771">
    <property type="protein sequence ID" value="KKM25176.1"/>
    <property type="molecule type" value="Genomic_DNA"/>
</dbReference>
<gene>
    <name evidence="1" type="ORF">LCGC14_1597590</name>
</gene>
<accession>A0A0F9IC30</accession>
<name>A0A0F9IC30_9ZZZZ</name>